<dbReference type="PANTHER" id="PTHR23426">
    <property type="entry name" value="FERREDOXIN/ADRENODOXIN"/>
    <property type="match status" value="1"/>
</dbReference>
<feature type="domain" description="2Fe-2S ferredoxin-type" evidence="7">
    <location>
        <begin position="2"/>
        <end position="105"/>
    </location>
</feature>
<evidence type="ECO:0000256" key="2">
    <source>
        <dbReference type="ARBA" id="ARBA00022714"/>
    </source>
</evidence>
<dbReference type="InterPro" id="IPR036010">
    <property type="entry name" value="2Fe-2S_ferredoxin-like_sf"/>
</dbReference>
<dbReference type="PRINTS" id="PR00355">
    <property type="entry name" value="ADRENODOXIN"/>
</dbReference>
<proteinExistence type="inferred from homology"/>
<dbReference type="CDD" id="cd00207">
    <property type="entry name" value="fer2"/>
    <property type="match status" value="1"/>
</dbReference>
<keyword evidence="9" id="KW-1185">Reference proteome</keyword>
<gene>
    <name evidence="8" type="ORF">CVO77_14800</name>
</gene>
<dbReference type="OrthoDB" id="9799640at2"/>
<comment type="cofactor">
    <cofactor evidence="6">
        <name>[2Fe-2S] cluster</name>
        <dbReference type="ChEBI" id="CHEBI:190135"/>
    </cofactor>
</comment>
<reference evidence="9" key="1">
    <citation type="submission" date="2017-11" db="EMBL/GenBank/DDBJ databases">
        <title>The complete genome sequence of Sphingopyxis pomeranensis sp. nov. strain WS5A3p.</title>
        <authorList>
            <person name="Kaminski M.A."/>
        </authorList>
    </citation>
    <scope>NUCLEOTIDE SEQUENCE [LARGE SCALE GENOMIC DNA]</scope>
    <source>
        <strain evidence="9">WS5A3p</strain>
    </source>
</reference>
<sequence length="106" mass="11451">MTRVLFVAPDGSEREAMAEDGHSLMETALRHGIDAISADCGGGCSCATCHVLVDPVWVDRLAPMNETESLMLEFVEDRQDNSRLSCQIELHPLLEGLRVILPSGGG</sequence>
<dbReference type="InterPro" id="IPR001041">
    <property type="entry name" value="2Fe-2S_ferredoxin-type"/>
</dbReference>
<dbReference type="Gene3D" id="3.10.20.30">
    <property type="match status" value="1"/>
</dbReference>
<organism evidence="8 9">
    <name type="scientific">Sphingopyxis lindanitolerans</name>
    <dbReference type="NCBI Taxonomy" id="2054227"/>
    <lineage>
        <taxon>Bacteria</taxon>
        <taxon>Pseudomonadati</taxon>
        <taxon>Pseudomonadota</taxon>
        <taxon>Alphaproteobacteria</taxon>
        <taxon>Sphingomonadales</taxon>
        <taxon>Sphingomonadaceae</taxon>
        <taxon>Sphingopyxis</taxon>
    </lineage>
</organism>
<keyword evidence="3" id="KW-0479">Metal-binding</keyword>
<name>A0A2S8B1X0_9SPHN</name>
<dbReference type="GO" id="GO:0046872">
    <property type="term" value="F:metal ion binding"/>
    <property type="evidence" value="ECO:0007669"/>
    <property type="project" value="UniProtKB-KW"/>
</dbReference>
<comment type="similarity">
    <text evidence="1">Belongs to the adrenodoxin/putidaredoxin family.</text>
</comment>
<accession>A0A2S8B1X0</accession>
<keyword evidence="4" id="KW-0408">Iron</keyword>
<evidence type="ECO:0000259" key="7">
    <source>
        <dbReference type="PROSITE" id="PS51085"/>
    </source>
</evidence>
<evidence type="ECO:0000313" key="9">
    <source>
        <dbReference type="Proteomes" id="UP000238954"/>
    </source>
</evidence>
<dbReference type="RefSeq" id="WP_105999703.1">
    <property type="nucleotide sequence ID" value="NZ_CM009578.1"/>
</dbReference>
<dbReference type="Pfam" id="PF00111">
    <property type="entry name" value="Fer2"/>
    <property type="match status" value="1"/>
</dbReference>
<evidence type="ECO:0000256" key="3">
    <source>
        <dbReference type="ARBA" id="ARBA00022723"/>
    </source>
</evidence>
<dbReference type="PROSITE" id="PS51085">
    <property type="entry name" value="2FE2S_FER_2"/>
    <property type="match status" value="1"/>
</dbReference>
<dbReference type="InterPro" id="IPR012675">
    <property type="entry name" value="Beta-grasp_dom_sf"/>
</dbReference>
<dbReference type="SUPFAM" id="SSF54292">
    <property type="entry name" value="2Fe-2S ferredoxin-like"/>
    <property type="match status" value="1"/>
</dbReference>
<evidence type="ECO:0000256" key="1">
    <source>
        <dbReference type="ARBA" id="ARBA00010914"/>
    </source>
</evidence>
<dbReference type="GO" id="GO:0005829">
    <property type="term" value="C:cytosol"/>
    <property type="evidence" value="ECO:0007669"/>
    <property type="project" value="TreeGrafter"/>
</dbReference>
<dbReference type="Proteomes" id="UP000238954">
    <property type="component" value="Chromosome"/>
</dbReference>
<dbReference type="GO" id="GO:0009055">
    <property type="term" value="F:electron transfer activity"/>
    <property type="evidence" value="ECO:0007669"/>
    <property type="project" value="TreeGrafter"/>
</dbReference>
<evidence type="ECO:0000256" key="4">
    <source>
        <dbReference type="ARBA" id="ARBA00023004"/>
    </source>
</evidence>
<dbReference type="GO" id="GO:0140647">
    <property type="term" value="P:P450-containing electron transport chain"/>
    <property type="evidence" value="ECO:0007669"/>
    <property type="project" value="InterPro"/>
</dbReference>
<evidence type="ECO:0000313" key="8">
    <source>
        <dbReference type="EMBL" id="PQM26326.1"/>
    </source>
</evidence>
<dbReference type="EMBL" id="PHFW01000003">
    <property type="protein sequence ID" value="PQM26326.1"/>
    <property type="molecule type" value="Genomic_DNA"/>
</dbReference>
<evidence type="ECO:0000256" key="6">
    <source>
        <dbReference type="ARBA" id="ARBA00034078"/>
    </source>
</evidence>
<evidence type="ECO:0000256" key="5">
    <source>
        <dbReference type="ARBA" id="ARBA00023014"/>
    </source>
</evidence>
<dbReference type="GO" id="GO:0051537">
    <property type="term" value="F:2 iron, 2 sulfur cluster binding"/>
    <property type="evidence" value="ECO:0007669"/>
    <property type="project" value="UniProtKB-KW"/>
</dbReference>
<keyword evidence="5" id="KW-0411">Iron-sulfur</keyword>
<keyword evidence="2" id="KW-0001">2Fe-2S</keyword>
<dbReference type="PANTHER" id="PTHR23426:SF65">
    <property type="entry name" value="FERREDOXIN-2, MITOCHONDRIAL"/>
    <property type="match status" value="1"/>
</dbReference>
<comment type="caution">
    <text evidence="8">The sequence shown here is derived from an EMBL/GenBank/DDBJ whole genome shotgun (WGS) entry which is preliminary data.</text>
</comment>
<dbReference type="InterPro" id="IPR001055">
    <property type="entry name" value="Adrenodoxin-like"/>
</dbReference>
<protein>
    <recommendedName>
        <fullName evidence="7">2Fe-2S ferredoxin-type domain-containing protein</fullName>
    </recommendedName>
</protein>
<dbReference type="AlphaFoldDB" id="A0A2S8B1X0"/>